<evidence type="ECO:0000313" key="2">
    <source>
        <dbReference type="Proteomes" id="UP000317243"/>
    </source>
</evidence>
<dbReference type="AlphaFoldDB" id="A0A5C5X5Y8"/>
<keyword evidence="2" id="KW-1185">Reference proteome</keyword>
<proteinExistence type="predicted"/>
<name>A0A5C5X5Y8_9PLAN</name>
<dbReference type="EMBL" id="SIHI01000001">
    <property type="protein sequence ID" value="TWT58334.1"/>
    <property type="molecule type" value="Genomic_DNA"/>
</dbReference>
<accession>A0A5C5X5Y8</accession>
<organism evidence="1 2">
    <name type="scientific">Thalassoglobus neptunius</name>
    <dbReference type="NCBI Taxonomy" id="1938619"/>
    <lineage>
        <taxon>Bacteria</taxon>
        <taxon>Pseudomonadati</taxon>
        <taxon>Planctomycetota</taxon>
        <taxon>Planctomycetia</taxon>
        <taxon>Planctomycetales</taxon>
        <taxon>Planctomycetaceae</taxon>
        <taxon>Thalassoglobus</taxon>
    </lineage>
</organism>
<evidence type="ECO:0000313" key="1">
    <source>
        <dbReference type="EMBL" id="TWT58334.1"/>
    </source>
</evidence>
<gene>
    <name evidence="1" type="ORF">KOR42_17080</name>
</gene>
<dbReference type="Proteomes" id="UP000317243">
    <property type="component" value="Unassembled WGS sequence"/>
</dbReference>
<reference evidence="1 2" key="1">
    <citation type="submission" date="2019-02" db="EMBL/GenBank/DDBJ databases">
        <title>Deep-cultivation of Planctomycetes and their phenomic and genomic characterization uncovers novel biology.</title>
        <authorList>
            <person name="Wiegand S."/>
            <person name="Jogler M."/>
            <person name="Boedeker C."/>
            <person name="Pinto D."/>
            <person name="Vollmers J."/>
            <person name="Rivas-Marin E."/>
            <person name="Kohn T."/>
            <person name="Peeters S.H."/>
            <person name="Heuer A."/>
            <person name="Rast P."/>
            <person name="Oberbeckmann S."/>
            <person name="Bunk B."/>
            <person name="Jeske O."/>
            <person name="Meyerdierks A."/>
            <person name="Storesund J.E."/>
            <person name="Kallscheuer N."/>
            <person name="Luecker S."/>
            <person name="Lage O.M."/>
            <person name="Pohl T."/>
            <person name="Merkel B.J."/>
            <person name="Hornburger P."/>
            <person name="Mueller R.-W."/>
            <person name="Bruemmer F."/>
            <person name="Labrenz M."/>
            <person name="Spormann A.M."/>
            <person name="Op Den Camp H."/>
            <person name="Overmann J."/>
            <person name="Amann R."/>
            <person name="Jetten M.S.M."/>
            <person name="Mascher T."/>
            <person name="Medema M.H."/>
            <person name="Devos D.P."/>
            <person name="Kaster A.-K."/>
            <person name="Ovreas L."/>
            <person name="Rohde M."/>
            <person name="Galperin M.Y."/>
            <person name="Jogler C."/>
        </authorList>
    </citation>
    <scope>NUCLEOTIDE SEQUENCE [LARGE SCALE GENOMIC DNA]</scope>
    <source>
        <strain evidence="1 2">KOR42</strain>
    </source>
</reference>
<protein>
    <submittedName>
        <fullName evidence="1">Uncharacterized protein</fullName>
    </submittedName>
</protein>
<comment type="caution">
    <text evidence="1">The sequence shown here is derived from an EMBL/GenBank/DDBJ whole genome shotgun (WGS) entry which is preliminary data.</text>
</comment>
<sequence length="240" mass="26484">MFNSFDSDDASSDAYEFIIPVDARVHGKLKTLHKFFNCEVIGKSRKDVRAGLVAKWNGTQFQVLTELGDFLGCFEPLSIVVGKTINGVRLARIGSGDGVVTDLWYLDLPEKAGASSERFDSFEVKGDEFLLDFFDRFSGLSNGALSFSSRNDTIVRVDTSLLPNISEFEGFASWDGATILAFAYNADLLIYRDRRIAWMDFDQGVFVEVKGSFEQFLGQYLSNVVGGVLAITADSADGIE</sequence>